<dbReference type="InterPro" id="IPR029044">
    <property type="entry name" value="Nucleotide-diphossugar_trans"/>
</dbReference>
<reference evidence="4" key="1">
    <citation type="submission" date="2016-10" db="EMBL/GenBank/DDBJ databases">
        <authorList>
            <person name="Varghese N."/>
            <person name="Submissions S."/>
        </authorList>
    </citation>
    <scope>NUCLEOTIDE SEQUENCE [LARGE SCALE GENOMIC DNA]</scope>
    <source>
        <strain evidence="4">BS3775</strain>
    </source>
</reference>
<feature type="domain" description="Glycosyltransferase 2-like" evidence="2">
    <location>
        <begin position="7"/>
        <end position="123"/>
    </location>
</feature>
<organism evidence="3 4">
    <name type="scientific">Pseudomonas moorei</name>
    <dbReference type="NCBI Taxonomy" id="395599"/>
    <lineage>
        <taxon>Bacteria</taxon>
        <taxon>Pseudomonadati</taxon>
        <taxon>Pseudomonadota</taxon>
        <taxon>Gammaproteobacteria</taxon>
        <taxon>Pseudomonadales</taxon>
        <taxon>Pseudomonadaceae</taxon>
        <taxon>Pseudomonas</taxon>
    </lineage>
</organism>
<dbReference type="GO" id="GO:0016740">
    <property type="term" value="F:transferase activity"/>
    <property type="evidence" value="ECO:0007669"/>
    <property type="project" value="UniProtKB-KW"/>
</dbReference>
<proteinExistence type="predicted"/>
<dbReference type="SUPFAM" id="SSF53448">
    <property type="entry name" value="Nucleotide-diphospho-sugar transferases"/>
    <property type="match status" value="1"/>
</dbReference>
<dbReference type="PANTHER" id="PTHR43646">
    <property type="entry name" value="GLYCOSYLTRANSFERASE"/>
    <property type="match status" value="1"/>
</dbReference>
<dbReference type="AlphaFoldDB" id="A0A1H1DB21"/>
<evidence type="ECO:0000313" key="4">
    <source>
        <dbReference type="Proteomes" id="UP000199570"/>
    </source>
</evidence>
<evidence type="ECO:0000256" key="1">
    <source>
        <dbReference type="ARBA" id="ARBA00022519"/>
    </source>
</evidence>
<dbReference type="Pfam" id="PF00535">
    <property type="entry name" value="Glycos_transf_2"/>
    <property type="match status" value="1"/>
</dbReference>
<dbReference type="CDD" id="cd00761">
    <property type="entry name" value="Glyco_tranf_GTA_type"/>
    <property type="match status" value="1"/>
</dbReference>
<keyword evidence="1" id="KW-1003">Cell membrane</keyword>
<dbReference type="RefSeq" id="WP_090327266.1">
    <property type="nucleotide sequence ID" value="NZ_FNKJ01000003.1"/>
</dbReference>
<name>A0A1H1DB21_9PSED</name>
<dbReference type="Proteomes" id="UP000199570">
    <property type="component" value="Unassembled WGS sequence"/>
</dbReference>
<dbReference type="InterPro" id="IPR001173">
    <property type="entry name" value="Glyco_trans_2-like"/>
</dbReference>
<dbReference type="OrthoDB" id="9811884at2"/>
<gene>
    <name evidence="3" type="ORF">SAMN04490195_1644</name>
</gene>
<sequence length="325" mass="36230">MANGIGVVVIGRNEGLRLERCLASLAGMAQQVVYVDSGSTDGSVQLAQRLGVEVVELDMTIPFTAARARNEGFACVKRLLPTVRYVQFVDGDCEVVAGWLSRAQAFLEAQPEVAVVCGRRRERFPQRSIYNLMCDLEWDTPVGEAKACGGDALMRADAFAAVSGFRPDLIAGEEPELCVRLRARGWKVWRLADEMTLHDAAMTRFGQWWRRTLRGGYAFAEGAFLHGAPPERHWRRESRRAWFWGLLIPLLTLITSLLIGWSGLLLLLVYPLQVVRLARRGDGASGNNWVLAFFLVLGKFPEMLGQVKFLLNRFGAGKSALIEYK</sequence>
<protein>
    <submittedName>
        <fullName evidence="3">Glycosyltransferase, GT2 family</fullName>
    </submittedName>
</protein>
<dbReference type="Gene3D" id="3.90.550.10">
    <property type="entry name" value="Spore Coat Polysaccharide Biosynthesis Protein SpsA, Chain A"/>
    <property type="match status" value="1"/>
</dbReference>
<evidence type="ECO:0000259" key="2">
    <source>
        <dbReference type="Pfam" id="PF00535"/>
    </source>
</evidence>
<evidence type="ECO:0000313" key="3">
    <source>
        <dbReference type="EMBL" id="SDQ73717.1"/>
    </source>
</evidence>
<dbReference type="PANTHER" id="PTHR43646:SF6">
    <property type="entry name" value="PRE-MYCOFACTOCIN GLYCOSYLTRANSFERASE"/>
    <property type="match status" value="1"/>
</dbReference>
<dbReference type="EMBL" id="FNKJ01000003">
    <property type="protein sequence ID" value="SDQ73717.1"/>
    <property type="molecule type" value="Genomic_DNA"/>
</dbReference>
<keyword evidence="1" id="KW-0472">Membrane</keyword>
<keyword evidence="1" id="KW-0997">Cell inner membrane</keyword>
<keyword evidence="3" id="KW-0808">Transferase</keyword>
<keyword evidence="4" id="KW-1185">Reference proteome</keyword>
<accession>A0A1H1DB21</accession>